<feature type="transmembrane region" description="Helical" evidence="8">
    <location>
        <begin position="136"/>
        <end position="164"/>
    </location>
</feature>
<comment type="similarity">
    <text evidence="2">Belongs to the autoinducer-2 exporter (AI-2E) (TC 2.A.86) family.</text>
</comment>
<feature type="transmembrane region" description="Helical" evidence="8">
    <location>
        <begin position="199"/>
        <end position="220"/>
    </location>
</feature>
<feature type="transmembrane region" description="Helical" evidence="8">
    <location>
        <begin position="7"/>
        <end position="23"/>
    </location>
</feature>
<name>A0AA49GR22_9BACT</name>
<evidence type="ECO:0000256" key="8">
    <source>
        <dbReference type="SAM" id="Phobius"/>
    </source>
</evidence>
<organism evidence="9">
    <name type="scientific">Roseihalotalea indica</name>
    <dbReference type="NCBI Taxonomy" id="2867963"/>
    <lineage>
        <taxon>Bacteria</taxon>
        <taxon>Pseudomonadati</taxon>
        <taxon>Bacteroidota</taxon>
        <taxon>Cytophagia</taxon>
        <taxon>Cytophagales</taxon>
        <taxon>Catalimonadaceae</taxon>
        <taxon>Roseihalotalea</taxon>
    </lineage>
</organism>
<dbReference type="EMBL" id="CP120682">
    <property type="protein sequence ID" value="WKN35684.1"/>
    <property type="molecule type" value="Genomic_DNA"/>
</dbReference>
<feature type="transmembrane region" description="Helical" evidence="8">
    <location>
        <begin position="296"/>
        <end position="318"/>
    </location>
</feature>
<keyword evidence="4" id="KW-1003">Cell membrane</keyword>
<dbReference type="PANTHER" id="PTHR21716:SF53">
    <property type="entry name" value="PERMEASE PERM-RELATED"/>
    <property type="match status" value="1"/>
</dbReference>
<evidence type="ECO:0000256" key="5">
    <source>
        <dbReference type="ARBA" id="ARBA00022692"/>
    </source>
</evidence>
<evidence type="ECO:0000256" key="4">
    <source>
        <dbReference type="ARBA" id="ARBA00022475"/>
    </source>
</evidence>
<protein>
    <submittedName>
        <fullName evidence="9">AI-2E family transporter</fullName>
    </submittedName>
</protein>
<dbReference type="InterPro" id="IPR002549">
    <property type="entry name" value="AI-2E-like"/>
</dbReference>
<feature type="transmembrane region" description="Helical" evidence="8">
    <location>
        <begin position="226"/>
        <end position="248"/>
    </location>
</feature>
<accession>A0AA49GR22</accession>
<evidence type="ECO:0000256" key="2">
    <source>
        <dbReference type="ARBA" id="ARBA00009773"/>
    </source>
</evidence>
<feature type="transmembrane region" description="Helical" evidence="8">
    <location>
        <begin position="255"/>
        <end position="276"/>
    </location>
</feature>
<dbReference type="Pfam" id="PF01594">
    <property type="entry name" value="AI-2E_transport"/>
    <property type="match status" value="1"/>
</dbReference>
<dbReference type="GO" id="GO:0005886">
    <property type="term" value="C:plasma membrane"/>
    <property type="evidence" value="ECO:0007669"/>
    <property type="project" value="UniProtKB-SubCell"/>
</dbReference>
<keyword evidence="3" id="KW-0813">Transport</keyword>
<evidence type="ECO:0000256" key="1">
    <source>
        <dbReference type="ARBA" id="ARBA00004651"/>
    </source>
</evidence>
<feature type="transmembrane region" description="Helical" evidence="8">
    <location>
        <begin position="29"/>
        <end position="47"/>
    </location>
</feature>
<dbReference type="AlphaFoldDB" id="A0AA49GR22"/>
<evidence type="ECO:0000313" key="9">
    <source>
        <dbReference type="EMBL" id="WKN35684.1"/>
    </source>
</evidence>
<reference evidence="9" key="1">
    <citation type="journal article" date="2023" name="Comput. Struct. Biotechnol. J.">
        <title>Discovery of a novel marine Bacteroidetes with a rich repertoire of carbohydrate-active enzymes.</title>
        <authorList>
            <person name="Chen B."/>
            <person name="Liu G."/>
            <person name="Chen Q."/>
            <person name="Wang H."/>
            <person name="Liu L."/>
            <person name="Tang K."/>
        </authorList>
    </citation>
    <scope>NUCLEOTIDE SEQUENCE</scope>
    <source>
        <strain evidence="9">TK19036</strain>
    </source>
</reference>
<evidence type="ECO:0000256" key="6">
    <source>
        <dbReference type="ARBA" id="ARBA00022989"/>
    </source>
</evidence>
<gene>
    <name evidence="9" type="ORF">K4G66_25275</name>
</gene>
<feature type="transmembrane region" description="Helical" evidence="8">
    <location>
        <begin position="59"/>
        <end position="83"/>
    </location>
</feature>
<evidence type="ECO:0000256" key="3">
    <source>
        <dbReference type="ARBA" id="ARBA00022448"/>
    </source>
</evidence>
<proteinExistence type="inferred from homology"/>
<evidence type="ECO:0000256" key="7">
    <source>
        <dbReference type="ARBA" id="ARBA00023136"/>
    </source>
</evidence>
<keyword evidence="7 8" id="KW-0472">Membrane</keyword>
<keyword evidence="6 8" id="KW-1133">Transmembrane helix</keyword>
<sequence>MKTPSLNRINAVLIFCIALVVIMHFARPFLIPLTIGIILSTLVLPVCKKLERWGWGRGWAILVCLFLILVAGAIFITVMTAPISSFNEDLPALESSLDEKLAQIQLFFSQKLNISIHKQNSLMEQASEALSSAGNYLAGFVTGFFGFVFDSILVLVYVSFFLFYREQYETFVVKLNDDNDPEDVRKVLRQVSRVSTQYLIGRMLSILILAIMYTVGLTLVGLKHALLMGSIAALLTIVPYVGTALGGAFPAAATLLAGAGDANPMAAIGVIIVVQLLDDYLLEPFIVGDQVNVSPLAIIVGVVVGGLIWGVAGMILFIPLLGMAKIVFDNVPSLRPYAYLIGQQEQEEKSYVQKVKQWVQAKFQK</sequence>
<comment type="subcellular location">
    <subcellularLocation>
        <location evidence="1">Cell membrane</location>
        <topology evidence="1">Multi-pass membrane protein</topology>
    </subcellularLocation>
</comment>
<keyword evidence="5 8" id="KW-0812">Transmembrane</keyword>
<dbReference type="PANTHER" id="PTHR21716">
    <property type="entry name" value="TRANSMEMBRANE PROTEIN"/>
    <property type="match status" value="1"/>
</dbReference>
<reference evidence="9" key="2">
    <citation type="journal article" date="2024" name="Antonie Van Leeuwenhoek">
        <title>Roseihalotalea indica gen. nov., sp. nov., a halophilic Bacteroidetes from mesopelagic Southwest Indian Ocean with higher carbohydrate metabolic potential.</title>
        <authorList>
            <person name="Chen B."/>
            <person name="Zhang M."/>
            <person name="Lin D."/>
            <person name="Ye J."/>
            <person name="Tang K."/>
        </authorList>
    </citation>
    <scope>NUCLEOTIDE SEQUENCE</scope>
    <source>
        <strain evidence="9">TK19036</strain>
    </source>
</reference>